<dbReference type="PANTHER" id="PTHR42648">
    <property type="entry name" value="TRANSPOSASE, PUTATIVE-RELATED"/>
    <property type="match status" value="1"/>
</dbReference>
<dbReference type="AlphaFoldDB" id="A0AAE1TBG7"/>
<dbReference type="Proteomes" id="UP001289374">
    <property type="component" value="Unassembled WGS sequence"/>
</dbReference>
<accession>A0AAE1TBG7</accession>
<keyword evidence="3" id="KW-1185">Reference proteome</keyword>
<dbReference type="SUPFAM" id="SSF53098">
    <property type="entry name" value="Ribonuclease H-like"/>
    <property type="match status" value="1"/>
</dbReference>
<dbReference type="EMBL" id="JACGWL010000105">
    <property type="protein sequence ID" value="KAK4384497.1"/>
    <property type="molecule type" value="Genomic_DNA"/>
</dbReference>
<evidence type="ECO:0000259" key="1">
    <source>
        <dbReference type="Pfam" id="PF25597"/>
    </source>
</evidence>
<dbReference type="Pfam" id="PF25597">
    <property type="entry name" value="SH3_retrovirus"/>
    <property type="match status" value="1"/>
</dbReference>
<feature type="domain" description="Retroviral polymerase SH3-like" evidence="1">
    <location>
        <begin position="137"/>
        <end position="191"/>
    </location>
</feature>
<reference evidence="2" key="1">
    <citation type="submission" date="2020-06" db="EMBL/GenBank/DDBJ databases">
        <authorList>
            <person name="Li T."/>
            <person name="Hu X."/>
            <person name="Zhang T."/>
            <person name="Song X."/>
            <person name="Zhang H."/>
            <person name="Dai N."/>
            <person name="Sheng W."/>
            <person name="Hou X."/>
            <person name="Wei L."/>
        </authorList>
    </citation>
    <scope>NUCLEOTIDE SEQUENCE</scope>
    <source>
        <strain evidence="2">K16</strain>
        <tissue evidence="2">Leaf</tissue>
    </source>
</reference>
<proteinExistence type="predicted"/>
<gene>
    <name evidence="2" type="ORF">Sango_3055200</name>
</gene>
<organism evidence="2 3">
    <name type="scientific">Sesamum angolense</name>
    <dbReference type="NCBI Taxonomy" id="2727404"/>
    <lineage>
        <taxon>Eukaryota</taxon>
        <taxon>Viridiplantae</taxon>
        <taxon>Streptophyta</taxon>
        <taxon>Embryophyta</taxon>
        <taxon>Tracheophyta</taxon>
        <taxon>Spermatophyta</taxon>
        <taxon>Magnoliopsida</taxon>
        <taxon>eudicotyledons</taxon>
        <taxon>Gunneridae</taxon>
        <taxon>Pentapetalae</taxon>
        <taxon>asterids</taxon>
        <taxon>lamiids</taxon>
        <taxon>Lamiales</taxon>
        <taxon>Pedaliaceae</taxon>
        <taxon>Sesamum</taxon>
    </lineage>
</organism>
<dbReference type="InterPro" id="IPR039537">
    <property type="entry name" value="Retrotran_Ty1/copia-like"/>
</dbReference>
<dbReference type="InterPro" id="IPR057670">
    <property type="entry name" value="SH3_retrovirus"/>
</dbReference>
<sequence>MTKKPFVGQIALTNGLLDLIDTDVCGPLNTLARGGFSYFITFTDNHSRYGYVYLLRYNSEAFGKFKEYRLKEESSFIRHGLIHGFTELCLSFCNYALETAAKLLNVAPSKTVPQTPYKIWHGKPASYKYFRVWGSPAYVKRLVGDKLNSRSSLCRFIGYQKETAGYYFYDPSTQKTFVSRNAVFLEKDFPMDNR</sequence>
<evidence type="ECO:0000313" key="2">
    <source>
        <dbReference type="EMBL" id="KAK4384497.1"/>
    </source>
</evidence>
<reference evidence="2" key="2">
    <citation type="journal article" date="2024" name="Plant">
        <title>Genomic evolution and insights into agronomic trait innovations of Sesamum species.</title>
        <authorList>
            <person name="Miao H."/>
            <person name="Wang L."/>
            <person name="Qu L."/>
            <person name="Liu H."/>
            <person name="Sun Y."/>
            <person name="Le M."/>
            <person name="Wang Q."/>
            <person name="Wei S."/>
            <person name="Zheng Y."/>
            <person name="Lin W."/>
            <person name="Duan Y."/>
            <person name="Cao H."/>
            <person name="Xiong S."/>
            <person name="Wang X."/>
            <person name="Wei L."/>
            <person name="Li C."/>
            <person name="Ma Q."/>
            <person name="Ju M."/>
            <person name="Zhao R."/>
            <person name="Li G."/>
            <person name="Mu C."/>
            <person name="Tian Q."/>
            <person name="Mei H."/>
            <person name="Zhang T."/>
            <person name="Gao T."/>
            <person name="Zhang H."/>
        </authorList>
    </citation>
    <scope>NUCLEOTIDE SEQUENCE</scope>
    <source>
        <strain evidence="2">K16</strain>
    </source>
</reference>
<dbReference type="InterPro" id="IPR036397">
    <property type="entry name" value="RNaseH_sf"/>
</dbReference>
<dbReference type="InterPro" id="IPR012337">
    <property type="entry name" value="RNaseH-like_sf"/>
</dbReference>
<protein>
    <recommendedName>
        <fullName evidence="1">Retroviral polymerase SH3-like domain-containing protein</fullName>
    </recommendedName>
</protein>
<dbReference type="Gene3D" id="3.30.420.10">
    <property type="entry name" value="Ribonuclease H-like superfamily/Ribonuclease H"/>
    <property type="match status" value="1"/>
</dbReference>
<comment type="caution">
    <text evidence="2">The sequence shown here is derived from an EMBL/GenBank/DDBJ whole genome shotgun (WGS) entry which is preliminary data.</text>
</comment>
<name>A0AAE1TBG7_9LAMI</name>
<dbReference type="GO" id="GO:0003676">
    <property type="term" value="F:nucleic acid binding"/>
    <property type="evidence" value="ECO:0007669"/>
    <property type="project" value="InterPro"/>
</dbReference>
<evidence type="ECO:0000313" key="3">
    <source>
        <dbReference type="Proteomes" id="UP001289374"/>
    </source>
</evidence>
<dbReference type="PANTHER" id="PTHR42648:SF27">
    <property type="entry name" value="RNA-DIRECTED DNA POLYMERASE"/>
    <property type="match status" value="1"/>
</dbReference>